<reference evidence="2 3" key="1">
    <citation type="journal article" date="2012" name="Science">
        <title>The Paleozoic origin of enzymatic lignin decomposition reconstructed from 31 fungal genomes.</title>
        <authorList>
            <person name="Floudas D."/>
            <person name="Binder M."/>
            <person name="Riley R."/>
            <person name="Barry K."/>
            <person name="Blanchette R.A."/>
            <person name="Henrissat B."/>
            <person name="Martinez A.T."/>
            <person name="Otillar R."/>
            <person name="Spatafora J.W."/>
            <person name="Yadav J.S."/>
            <person name="Aerts A."/>
            <person name="Benoit I."/>
            <person name="Boyd A."/>
            <person name="Carlson A."/>
            <person name="Copeland A."/>
            <person name="Coutinho P.M."/>
            <person name="de Vries R.P."/>
            <person name="Ferreira P."/>
            <person name="Findley K."/>
            <person name="Foster B."/>
            <person name="Gaskell J."/>
            <person name="Glotzer D."/>
            <person name="Gorecki P."/>
            <person name="Heitman J."/>
            <person name="Hesse C."/>
            <person name="Hori C."/>
            <person name="Igarashi K."/>
            <person name="Jurgens J.A."/>
            <person name="Kallen N."/>
            <person name="Kersten P."/>
            <person name="Kohler A."/>
            <person name="Kuees U."/>
            <person name="Kumar T.K.A."/>
            <person name="Kuo A."/>
            <person name="LaButti K."/>
            <person name="Larrondo L.F."/>
            <person name="Lindquist E."/>
            <person name="Ling A."/>
            <person name="Lombard V."/>
            <person name="Lucas S."/>
            <person name="Lundell T."/>
            <person name="Martin R."/>
            <person name="McLaughlin D.J."/>
            <person name="Morgenstern I."/>
            <person name="Morin E."/>
            <person name="Murat C."/>
            <person name="Nagy L.G."/>
            <person name="Nolan M."/>
            <person name="Ohm R.A."/>
            <person name="Patyshakuliyeva A."/>
            <person name="Rokas A."/>
            <person name="Ruiz-Duenas F.J."/>
            <person name="Sabat G."/>
            <person name="Salamov A."/>
            <person name="Samejima M."/>
            <person name="Schmutz J."/>
            <person name="Slot J.C."/>
            <person name="St John F."/>
            <person name="Stenlid J."/>
            <person name="Sun H."/>
            <person name="Sun S."/>
            <person name="Syed K."/>
            <person name="Tsang A."/>
            <person name="Wiebenga A."/>
            <person name="Young D."/>
            <person name="Pisabarro A."/>
            <person name="Eastwood D.C."/>
            <person name="Martin F."/>
            <person name="Cullen D."/>
            <person name="Grigoriev I.V."/>
            <person name="Hibbett D.S."/>
        </authorList>
    </citation>
    <scope>NUCLEOTIDE SEQUENCE [LARGE SCALE GENOMIC DNA]</scope>
    <source>
        <strain evidence="2 3">MD-104</strain>
    </source>
</reference>
<keyword evidence="3" id="KW-1185">Reference proteome</keyword>
<gene>
    <name evidence="2" type="ORF">WOLCODRAFT_137108</name>
</gene>
<dbReference type="Proteomes" id="UP000218811">
    <property type="component" value="Unassembled WGS sequence"/>
</dbReference>
<proteinExistence type="predicted"/>
<feature type="region of interest" description="Disordered" evidence="1">
    <location>
        <begin position="51"/>
        <end position="81"/>
    </location>
</feature>
<organism evidence="2 3">
    <name type="scientific">Wolfiporia cocos (strain MD-104)</name>
    <name type="common">Brown rot fungus</name>
    <dbReference type="NCBI Taxonomy" id="742152"/>
    <lineage>
        <taxon>Eukaryota</taxon>
        <taxon>Fungi</taxon>
        <taxon>Dikarya</taxon>
        <taxon>Basidiomycota</taxon>
        <taxon>Agaricomycotina</taxon>
        <taxon>Agaricomycetes</taxon>
        <taxon>Polyporales</taxon>
        <taxon>Phaeolaceae</taxon>
        <taxon>Wolfiporia</taxon>
    </lineage>
</organism>
<evidence type="ECO:0000313" key="2">
    <source>
        <dbReference type="EMBL" id="PCH40975.1"/>
    </source>
</evidence>
<dbReference type="EMBL" id="KB468113">
    <property type="protein sequence ID" value="PCH40975.1"/>
    <property type="molecule type" value="Genomic_DNA"/>
</dbReference>
<sequence>MAWHRARVEQRARAAETQTSHWPNLVGTDDVAIVNGRSCIIRRRTRRFHRSSEAELARPMISTDRCRSPGTASAGSRRWIS</sequence>
<feature type="compositionally biased region" description="Basic and acidic residues" evidence="1">
    <location>
        <begin position="1"/>
        <end position="14"/>
    </location>
</feature>
<protein>
    <submittedName>
        <fullName evidence="2">Uncharacterized protein</fullName>
    </submittedName>
</protein>
<evidence type="ECO:0000256" key="1">
    <source>
        <dbReference type="SAM" id="MobiDB-lite"/>
    </source>
</evidence>
<evidence type="ECO:0000313" key="3">
    <source>
        <dbReference type="Proteomes" id="UP000218811"/>
    </source>
</evidence>
<feature type="region of interest" description="Disordered" evidence="1">
    <location>
        <begin position="1"/>
        <end position="20"/>
    </location>
</feature>
<accession>A0A2H3JHD9</accession>
<name>A0A2H3JHD9_WOLCO</name>
<dbReference type="AlphaFoldDB" id="A0A2H3JHD9"/>